<dbReference type="EMBL" id="HBEA01017704">
    <property type="protein sequence ID" value="CAD8263936.1"/>
    <property type="molecule type" value="Transcribed_RNA"/>
</dbReference>
<evidence type="ECO:0008006" key="2">
    <source>
        <dbReference type="Google" id="ProtNLM"/>
    </source>
</evidence>
<name>A0A7R9UFK8_9STRA</name>
<organism evidence="1">
    <name type="scientific">Pinguiococcus pyrenoidosus</name>
    <dbReference type="NCBI Taxonomy" id="172671"/>
    <lineage>
        <taxon>Eukaryota</taxon>
        <taxon>Sar</taxon>
        <taxon>Stramenopiles</taxon>
        <taxon>Ochrophyta</taxon>
        <taxon>Pinguiophyceae</taxon>
        <taxon>Pinguiochrysidales</taxon>
        <taxon>Pinguiochrysidaceae</taxon>
        <taxon>Pinguiococcus</taxon>
    </lineage>
</organism>
<gene>
    <name evidence="1" type="ORF">PPYR1160_LOCUS13439</name>
</gene>
<sequence length="97" mass="10672">MVRESREVTDKRIEKAALELQWQLSSLGPEKLQDLQGCRCERCHGTGHETCPVCKGTGIIVSAEFGRKFCSHCRGNGKYTCSVCHGTGSIATWMPQG</sequence>
<evidence type="ECO:0000313" key="1">
    <source>
        <dbReference type="EMBL" id="CAD8263936.1"/>
    </source>
</evidence>
<accession>A0A7R9UFK8</accession>
<dbReference type="AlphaFoldDB" id="A0A7R9UFK8"/>
<proteinExistence type="predicted"/>
<dbReference type="PANTHER" id="PTHR15852:SF54">
    <property type="entry name" value="PROTEIN SSUH2 HOMOLOG"/>
    <property type="match status" value="1"/>
</dbReference>
<dbReference type="InterPro" id="IPR036410">
    <property type="entry name" value="HSP_DnaJ_Cys-rich_dom_sf"/>
</dbReference>
<protein>
    <recommendedName>
        <fullName evidence="2">CR-type domain-containing protein</fullName>
    </recommendedName>
</protein>
<dbReference type="Gene3D" id="2.10.230.10">
    <property type="entry name" value="Heat shock protein DnaJ, cysteine-rich domain"/>
    <property type="match status" value="1"/>
</dbReference>
<dbReference type="PANTHER" id="PTHR15852">
    <property type="entry name" value="PLASTID TRANSCRIPTIONALLY ACTIVE PROTEIN"/>
    <property type="match status" value="1"/>
</dbReference>
<reference evidence="1" key="1">
    <citation type="submission" date="2021-01" db="EMBL/GenBank/DDBJ databases">
        <authorList>
            <person name="Corre E."/>
            <person name="Pelletier E."/>
            <person name="Niang G."/>
            <person name="Scheremetjew M."/>
            <person name="Finn R."/>
            <person name="Kale V."/>
            <person name="Holt S."/>
            <person name="Cochrane G."/>
            <person name="Meng A."/>
            <person name="Brown T."/>
            <person name="Cohen L."/>
        </authorList>
    </citation>
    <scope>NUCLEOTIDE SEQUENCE</scope>
    <source>
        <strain evidence="1">CCMP2078</strain>
    </source>
</reference>
<dbReference type="SUPFAM" id="SSF57938">
    <property type="entry name" value="DnaJ/Hsp40 cysteine-rich domain"/>
    <property type="match status" value="1"/>
</dbReference>